<reference evidence="20" key="1">
    <citation type="submission" date="2020-03" db="EMBL/GenBank/DDBJ databases">
        <title>Castanea mollissima Vanexum genome sequencing.</title>
        <authorList>
            <person name="Staton M."/>
        </authorList>
    </citation>
    <scope>NUCLEOTIDE SEQUENCE</scope>
    <source>
        <tissue evidence="20">Leaf</tissue>
    </source>
</reference>
<keyword evidence="7" id="KW-0808">Transferase</keyword>
<proteinExistence type="inferred from homology"/>
<sequence>MAYLLDKKLSAVFGVLLRIAIALIPLSHFAAFAFANSTTSLVAAAAARDVGKEWKEAEALLNWSASLDNQSQTLLSSWGTLSNLSFSSFPDLLAIDLSRNSLYGNIPDQIGNISKLTLLNLAHNDLSETITSSIGRLSRLSYLDFSSNQLSGRIPSEIGLLRALLSLALDTNSLIGSIPTSIGNLGNLLLKPDSSNWTTLAGTYGYMAPELAYTMEINTKCDVYSFGVLTLKIIMGKHPSDLILSLSPSATFTTHNMPLNDMLDQRLSLPTNQVASDLLHIANIAIACLHTSPESRPTMQQVSQEISTQKAHLVKPLHIITLGEVVTV</sequence>
<evidence type="ECO:0000256" key="18">
    <source>
        <dbReference type="ARBA" id="ARBA00048679"/>
    </source>
</evidence>
<dbReference type="Proteomes" id="UP000737018">
    <property type="component" value="Unassembled WGS sequence"/>
</dbReference>
<gene>
    <name evidence="20" type="ORF">CMV_027701</name>
</gene>
<keyword evidence="13" id="KW-0067">ATP-binding</keyword>
<evidence type="ECO:0000259" key="19">
    <source>
        <dbReference type="PROSITE" id="PS50011"/>
    </source>
</evidence>
<evidence type="ECO:0000256" key="8">
    <source>
        <dbReference type="ARBA" id="ARBA00022692"/>
    </source>
</evidence>
<dbReference type="GO" id="GO:0016020">
    <property type="term" value="C:membrane"/>
    <property type="evidence" value="ECO:0007669"/>
    <property type="project" value="UniProtKB-SubCell"/>
</dbReference>
<evidence type="ECO:0000313" key="20">
    <source>
        <dbReference type="EMBL" id="KAF3945980.1"/>
    </source>
</evidence>
<evidence type="ECO:0000256" key="7">
    <source>
        <dbReference type="ARBA" id="ARBA00022679"/>
    </source>
</evidence>
<evidence type="ECO:0000256" key="4">
    <source>
        <dbReference type="ARBA" id="ARBA00022512"/>
    </source>
</evidence>
<evidence type="ECO:0000256" key="13">
    <source>
        <dbReference type="ARBA" id="ARBA00022840"/>
    </source>
</evidence>
<comment type="subcellular location">
    <subcellularLocation>
        <location evidence="2">Membrane</location>
    </subcellularLocation>
    <subcellularLocation>
        <location evidence="1">Secreted</location>
        <location evidence="1">Cell wall</location>
    </subcellularLocation>
</comment>
<evidence type="ECO:0000256" key="17">
    <source>
        <dbReference type="ARBA" id="ARBA00047899"/>
    </source>
</evidence>
<protein>
    <recommendedName>
        <fullName evidence="3">non-specific serine/threonine protein kinase</fullName>
        <ecNumber evidence="3">2.7.11.1</ecNumber>
    </recommendedName>
</protein>
<accession>A0A8J4Q9B8</accession>
<dbReference type="Pfam" id="PF00560">
    <property type="entry name" value="LRR_1"/>
    <property type="match status" value="2"/>
</dbReference>
<organism evidence="20 21">
    <name type="scientific">Castanea mollissima</name>
    <name type="common">Chinese chestnut</name>
    <dbReference type="NCBI Taxonomy" id="60419"/>
    <lineage>
        <taxon>Eukaryota</taxon>
        <taxon>Viridiplantae</taxon>
        <taxon>Streptophyta</taxon>
        <taxon>Embryophyta</taxon>
        <taxon>Tracheophyta</taxon>
        <taxon>Spermatophyta</taxon>
        <taxon>Magnoliopsida</taxon>
        <taxon>eudicotyledons</taxon>
        <taxon>Gunneridae</taxon>
        <taxon>Pentapetalae</taxon>
        <taxon>rosids</taxon>
        <taxon>fabids</taxon>
        <taxon>Fagales</taxon>
        <taxon>Fagaceae</taxon>
        <taxon>Castanea</taxon>
    </lineage>
</organism>
<dbReference type="Gene3D" id="3.80.10.10">
    <property type="entry name" value="Ribonuclease Inhibitor"/>
    <property type="match status" value="2"/>
</dbReference>
<dbReference type="PANTHER" id="PTHR48005:SF70">
    <property type="entry name" value="MDIS1-INTERACTING RECEPTOR LIKE KINASE 2-LIKE"/>
    <property type="match status" value="1"/>
</dbReference>
<evidence type="ECO:0000256" key="2">
    <source>
        <dbReference type="ARBA" id="ARBA00004370"/>
    </source>
</evidence>
<evidence type="ECO:0000256" key="12">
    <source>
        <dbReference type="ARBA" id="ARBA00022777"/>
    </source>
</evidence>
<comment type="similarity">
    <text evidence="16">Belongs to the polygalacturonase-inhibiting protein family.</text>
</comment>
<evidence type="ECO:0000256" key="16">
    <source>
        <dbReference type="ARBA" id="ARBA00038043"/>
    </source>
</evidence>
<dbReference type="GO" id="GO:0005524">
    <property type="term" value="F:ATP binding"/>
    <property type="evidence" value="ECO:0007669"/>
    <property type="project" value="UniProtKB-KW"/>
</dbReference>
<keyword evidence="4" id="KW-0134">Cell wall</keyword>
<comment type="catalytic activity">
    <reaction evidence="17">
        <text>L-threonyl-[protein] + ATP = O-phospho-L-threonyl-[protein] + ADP + H(+)</text>
        <dbReference type="Rhea" id="RHEA:46608"/>
        <dbReference type="Rhea" id="RHEA-COMP:11060"/>
        <dbReference type="Rhea" id="RHEA-COMP:11605"/>
        <dbReference type="ChEBI" id="CHEBI:15378"/>
        <dbReference type="ChEBI" id="CHEBI:30013"/>
        <dbReference type="ChEBI" id="CHEBI:30616"/>
        <dbReference type="ChEBI" id="CHEBI:61977"/>
        <dbReference type="ChEBI" id="CHEBI:456216"/>
        <dbReference type="EC" id="2.7.11.1"/>
    </reaction>
</comment>
<dbReference type="Gene3D" id="1.10.510.10">
    <property type="entry name" value="Transferase(Phosphotransferase) domain 1"/>
    <property type="match status" value="1"/>
</dbReference>
<keyword evidence="14" id="KW-1133">Transmembrane helix</keyword>
<keyword evidence="8" id="KW-0812">Transmembrane</keyword>
<keyword evidence="9" id="KW-0732">Signal</keyword>
<keyword evidence="21" id="KW-1185">Reference proteome</keyword>
<keyword evidence="5" id="KW-0723">Serine/threonine-protein kinase</keyword>
<dbReference type="InterPro" id="IPR000719">
    <property type="entry name" value="Prot_kinase_dom"/>
</dbReference>
<dbReference type="SUPFAM" id="SSF56112">
    <property type="entry name" value="Protein kinase-like (PK-like)"/>
    <property type="match status" value="1"/>
</dbReference>
<dbReference type="FunFam" id="3.80.10.10:FF:000400">
    <property type="entry name" value="Nuclear pore complex protein NUP107"/>
    <property type="match status" value="1"/>
</dbReference>
<dbReference type="InterPro" id="IPR011009">
    <property type="entry name" value="Kinase-like_dom_sf"/>
</dbReference>
<dbReference type="PANTHER" id="PTHR48005">
    <property type="entry name" value="LEUCINE RICH REPEAT KINASE 2"/>
    <property type="match status" value="1"/>
</dbReference>
<evidence type="ECO:0000313" key="21">
    <source>
        <dbReference type="Proteomes" id="UP000737018"/>
    </source>
</evidence>
<dbReference type="SUPFAM" id="SSF52058">
    <property type="entry name" value="L domain-like"/>
    <property type="match status" value="1"/>
</dbReference>
<dbReference type="AlphaFoldDB" id="A0A8J4Q9B8"/>
<evidence type="ECO:0000256" key="10">
    <source>
        <dbReference type="ARBA" id="ARBA00022737"/>
    </source>
</evidence>
<evidence type="ECO:0000256" key="3">
    <source>
        <dbReference type="ARBA" id="ARBA00012513"/>
    </source>
</evidence>
<evidence type="ECO:0000256" key="1">
    <source>
        <dbReference type="ARBA" id="ARBA00004191"/>
    </source>
</evidence>
<comment type="caution">
    <text evidence="20">The sequence shown here is derived from an EMBL/GenBank/DDBJ whole genome shotgun (WGS) entry which is preliminary data.</text>
</comment>
<dbReference type="OrthoDB" id="676979at2759"/>
<dbReference type="GO" id="GO:0004674">
    <property type="term" value="F:protein serine/threonine kinase activity"/>
    <property type="evidence" value="ECO:0007669"/>
    <property type="project" value="UniProtKB-KW"/>
</dbReference>
<keyword evidence="15" id="KW-0472">Membrane</keyword>
<dbReference type="EC" id="2.7.11.1" evidence="3"/>
<dbReference type="EMBL" id="JRKL02010466">
    <property type="protein sequence ID" value="KAF3945980.1"/>
    <property type="molecule type" value="Genomic_DNA"/>
</dbReference>
<evidence type="ECO:0000256" key="14">
    <source>
        <dbReference type="ARBA" id="ARBA00022989"/>
    </source>
</evidence>
<comment type="catalytic activity">
    <reaction evidence="18">
        <text>L-seryl-[protein] + ATP = O-phospho-L-seryl-[protein] + ADP + H(+)</text>
        <dbReference type="Rhea" id="RHEA:17989"/>
        <dbReference type="Rhea" id="RHEA-COMP:9863"/>
        <dbReference type="Rhea" id="RHEA-COMP:11604"/>
        <dbReference type="ChEBI" id="CHEBI:15378"/>
        <dbReference type="ChEBI" id="CHEBI:29999"/>
        <dbReference type="ChEBI" id="CHEBI:30616"/>
        <dbReference type="ChEBI" id="CHEBI:83421"/>
        <dbReference type="ChEBI" id="CHEBI:456216"/>
        <dbReference type="EC" id="2.7.11.1"/>
    </reaction>
</comment>
<dbReference type="PROSITE" id="PS50011">
    <property type="entry name" value="PROTEIN_KINASE_DOM"/>
    <property type="match status" value="1"/>
</dbReference>
<name>A0A8J4Q9B8_9ROSI</name>
<dbReference type="InterPro" id="IPR032675">
    <property type="entry name" value="LRR_dom_sf"/>
</dbReference>
<keyword evidence="11" id="KW-0547">Nucleotide-binding</keyword>
<keyword evidence="12" id="KW-0418">Kinase</keyword>
<evidence type="ECO:0000256" key="15">
    <source>
        <dbReference type="ARBA" id="ARBA00023136"/>
    </source>
</evidence>
<dbReference type="Pfam" id="PF00069">
    <property type="entry name" value="Pkinase"/>
    <property type="match status" value="1"/>
</dbReference>
<dbReference type="InterPro" id="IPR001611">
    <property type="entry name" value="Leu-rich_rpt"/>
</dbReference>
<evidence type="ECO:0000256" key="11">
    <source>
        <dbReference type="ARBA" id="ARBA00022741"/>
    </source>
</evidence>
<dbReference type="InterPro" id="IPR051420">
    <property type="entry name" value="Ser_Thr_Kinases_DiverseReg"/>
</dbReference>
<keyword evidence="4" id="KW-0964">Secreted</keyword>
<keyword evidence="10" id="KW-0677">Repeat</keyword>
<evidence type="ECO:0000256" key="9">
    <source>
        <dbReference type="ARBA" id="ARBA00022729"/>
    </source>
</evidence>
<feature type="domain" description="Protein kinase" evidence="19">
    <location>
        <begin position="1"/>
        <end position="313"/>
    </location>
</feature>
<evidence type="ECO:0000256" key="6">
    <source>
        <dbReference type="ARBA" id="ARBA00022614"/>
    </source>
</evidence>
<evidence type="ECO:0000256" key="5">
    <source>
        <dbReference type="ARBA" id="ARBA00022527"/>
    </source>
</evidence>
<keyword evidence="6" id="KW-0433">Leucine-rich repeat</keyword>